<dbReference type="FunFam" id="1.10.472.10:FF:000001">
    <property type="entry name" value="G2/mitotic-specific cyclin"/>
    <property type="match status" value="1"/>
</dbReference>
<dbReference type="Pfam" id="PF02984">
    <property type="entry name" value="Cyclin_C"/>
    <property type="match status" value="1"/>
</dbReference>
<dbReference type="InterPro" id="IPR013763">
    <property type="entry name" value="Cyclin-like_dom"/>
</dbReference>
<name>W5JX67_ANODA</name>
<evidence type="ECO:0000313" key="10">
    <source>
        <dbReference type="Proteomes" id="UP000000673"/>
    </source>
</evidence>
<comment type="similarity">
    <text evidence="4">Belongs to the cyclin family.</text>
</comment>
<dbReference type="EnsemblMetazoa" id="ADAC000053-RA">
    <property type="protein sequence ID" value="ADAC000053-PA"/>
    <property type="gene ID" value="ADAC000053"/>
</dbReference>
<keyword evidence="1" id="KW-0132">Cell division</keyword>
<dbReference type="InterPro" id="IPR004367">
    <property type="entry name" value="Cyclin_C-dom"/>
</dbReference>
<dbReference type="VEuPathDB" id="VectorBase:ADAC000053"/>
<dbReference type="SUPFAM" id="SSF47954">
    <property type="entry name" value="Cyclin-like"/>
    <property type="match status" value="2"/>
</dbReference>
<protein>
    <submittedName>
        <fullName evidence="8 9">Uncharacterized protein</fullName>
    </submittedName>
</protein>
<dbReference type="GO" id="GO:0005634">
    <property type="term" value="C:nucleus"/>
    <property type="evidence" value="ECO:0007669"/>
    <property type="project" value="UniProtKB-ARBA"/>
</dbReference>
<feature type="compositionally biased region" description="Polar residues" evidence="5">
    <location>
        <begin position="234"/>
        <end position="248"/>
    </location>
</feature>
<dbReference type="GO" id="GO:0051301">
    <property type="term" value="P:cell division"/>
    <property type="evidence" value="ECO:0007669"/>
    <property type="project" value="UniProtKB-KW"/>
</dbReference>
<accession>W5JX67</accession>
<evidence type="ECO:0000256" key="1">
    <source>
        <dbReference type="ARBA" id="ARBA00022618"/>
    </source>
</evidence>
<dbReference type="FunCoup" id="W5JX67">
    <property type="interactions" value="84"/>
</dbReference>
<feature type="region of interest" description="Disordered" evidence="5">
    <location>
        <begin position="203"/>
        <end position="248"/>
    </location>
</feature>
<dbReference type="VEuPathDB" id="VectorBase:ADAR2_011341"/>
<evidence type="ECO:0000259" key="6">
    <source>
        <dbReference type="SMART" id="SM00385"/>
    </source>
</evidence>
<feature type="domain" description="Cyclin-like" evidence="6">
    <location>
        <begin position="531"/>
        <end position="612"/>
    </location>
</feature>
<dbReference type="SMART" id="SM01332">
    <property type="entry name" value="Cyclin_C"/>
    <property type="match status" value="1"/>
</dbReference>
<dbReference type="Pfam" id="PF00134">
    <property type="entry name" value="Cyclin_N"/>
    <property type="match status" value="1"/>
</dbReference>
<gene>
    <name evidence="8" type="ORF">AND_000053</name>
</gene>
<evidence type="ECO:0000256" key="3">
    <source>
        <dbReference type="ARBA" id="ARBA00023306"/>
    </source>
</evidence>
<feature type="region of interest" description="Disordered" evidence="5">
    <location>
        <begin position="118"/>
        <end position="144"/>
    </location>
</feature>
<evidence type="ECO:0000256" key="5">
    <source>
        <dbReference type="SAM" id="MobiDB-lite"/>
    </source>
</evidence>
<feature type="domain" description="Cyclin-like" evidence="6">
    <location>
        <begin position="434"/>
        <end position="518"/>
    </location>
</feature>
<evidence type="ECO:0000313" key="8">
    <source>
        <dbReference type="EMBL" id="ETN68105.1"/>
    </source>
</evidence>
<evidence type="ECO:0000259" key="7">
    <source>
        <dbReference type="SMART" id="SM01332"/>
    </source>
</evidence>
<keyword evidence="2 4" id="KW-0195">Cyclin</keyword>
<dbReference type="PANTHER" id="PTHR10177">
    <property type="entry name" value="CYCLINS"/>
    <property type="match status" value="1"/>
</dbReference>
<proteinExistence type="inferred from homology"/>
<dbReference type="STRING" id="43151.W5JX67"/>
<dbReference type="OMA" id="QMPTLTL"/>
<reference evidence="8" key="3">
    <citation type="journal article" date="2013" name="Nucleic Acids Res.">
        <title>The genome of Anopheles darlingi, the main neotropical malaria vector.</title>
        <authorList>
            <person name="Marinotti O."/>
            <person name="Cerqueira G.C."/>
            <person name="de Almeida L.G."/>
            <person name="Ferro M.I."/>
            <person name="Loreto E.L."/>
            <person name="Zaha A."/>
            <person name="Teixeira S.M."/>
            <person name="Wespiser A.R."/>
            <person name="Almeida E Silva A."/>
            <person name="Schlindwein A.D."/>
            <person name="Pacheco A.C."/>
            <person name="Silva A.L."/>
            <person name="Graveley B.R."/>
            <person name="Walenz B.P."/>
            <person name="Lima Bde A."/>
            <person name="Ribeiro C.A."/>
            <person name="Nunes-Silva C.G."/>
            <person name="de Carvalho C.R."/>
            <person name="Soares C.M."/>
            <person name="de Menezes C.B."/>
            <person name="Matiolli C."/>
            <person name="Caffrey D."/>
            <person name="Araujo D.A."/>
            <person name="de Oliveira D.M."/>
            <person name="Golenbock D."/>
            <person name="Grisard E.C."/>
            <person name="Fantinatti-Garboggini F."/>
            <person name="de Carvalho F.M."/>
            <person name="Barcellos F.G."/>
            <person name="Prosdocimi F."/>
            <person name="May G."/>
            <person name="Azevedo Junior G.M."/>
            <person name="Guimaraes G.M."/>
            <person name="Goldman G.H."/>
            <person name="Padilha I.Q."/>
            <person name="Batista Jda S."/>
            <person name="Ferro J.A."/>
            <person name="Ribeiro J.M."/>
            <person name="Fietto J.L."/>
            <person name="Dabbas K.M."/>
            <person name="Cerdeira L."/>
            <person name="Agnez-Lima L.F."/>
            <person name="Brocchi M."/>
            <person name="de Carvalho M.O."/>
            <person name="Teixeira Mde M."/>
            <person name="Diniz Maia Mde M."/>
            <person name="Goldman M.H."/>
            <person name="Cruz Schneider M.P."/>
            <person name="Felipe M.S."/>
            <person name="Hungria M."/>
            <person name="Nicolas M.F."/>
            <person name="Pereira M."/>
            <person name="Montes M.A."/>
            <person name="Cantao M.E."/>
            <person name="Vincentz M."/>
            <person name="Rafael M.S."/>
            <person name="Silverman N."/>
            <person name="Stoco P.H."/>
            <person name="Souza R.C."/>
            <person name="Vicentini R."/>
            <person name="Gazzinelli R.T."/>
            <person name="Neves Rde O."/>
            <person name="Silva R."/>
            <person name="Astolfi-Filho S."/>
            <person name="Maciel T.E."/>
            <person name="Urmenyi T.P."/>
            <person name="Tadei W.P."/>
            <person name="Camargo E.P."/>
            <person name="de Vasconcelos A.T."/>
        </authorList>
    </citation>
    <scope>NUCLEOTIDE SEQUENCE</scope>
</reference>
<evidence type="ECO:0000256" key="2">
    <source>
        <dbReference type="ARBA" id="ARBA00023127"/>
    </source>
</evidence>
<keyword evidence="3" id="KW-0131">Cell cycle</keyword>
<dbReference type="Gene3D" id="1.10.472.10">
    <property type="entry name" value="Cyclin-like"/>
    <property type="match status" value="2"/>
</dbReference>
<dbReference type="AlphaFoldDB" id="W5JX67"/>
<dbReference type="Proteomes" id="UP000000673">
    <property type="component" value="Unassembled WGS sequence"/>
</dbReference>
<dbReference type="InterPro" id="IPR036915">
    <property type="entry name" value="Cyclin-like_sf"/>
</dbReference>
<organism evidence="8">
    <name type="scientific">Anopheles darlingi</name>
    <name type="common">Mosquito</name>
    <dbReference type="NCBI Taxonomy" id="43151"/>
    <lineage>
        <taxon>Eukaryota</taxon>
        <taxon>Metazoa</taxon>
        <taxon>Ecdysozoa</taxon>
        <taxon>Arthropoda</taxon>
        <taxon>Hexapoda</taxon>
        <taxon>Insecta</taxon>
        <taxon>Pterygota</taxon>
        <taxon>Neoptera</taxon>
        <taxon>Endopterygota</taxon>
        <taxon>Diptera</taxon>
        <taxon>Nematocera</taxon>
        <taxon>Culicoidea</taxon>
        <taxon>Culicidae</taxon>
        <taxon>Anophelinae</taxon>
        <taxon>Anopheles</taxon>
    </lineage>
</organism>
<feature type="region of interest" description="Disordered" evidence="5">
    <location>
        <begin position="345"/>
        <end position="378"/>
    </location>
</feature>
<keyword evidence="10" id="KW-1185">Reference proteome</keyword>
<dbReference type="SMART" id="SM00385">
    <property type="entry name" value="CYCLIN"/>
    <property type="match status" value="2"/>
</dbReference>
<sequence>MPLTNQPSNTAADVKPLGRLATRYRAAMEKQSLLKGAGAGMDQQHAGTMKRKADISPLKHEHGTKRLALGNLTNAEASASNIASGATGGGFLKNKTINKLQKPLSQMVQQLTIRNRNNCDGKKQSSKAVTQSHMYTKPDVNGPEIKGATKILTRAAMRQQQQQQQQAQKTVDHDAAKENLLPSENLSSSTAVNASEQKLLVPPVTKMTKALETKRTNIATSPTKLEPNKKRSETASSPLGKNTSGPAVTVATGITNKVKTRLSSEFESDSSLYVTALDFFNEDPTGGTGRAAEAASNARAIAAMAKEANAQTKKVTAKVIVITDGPPAGNRKHLDKPDSVAIEAKSKKSEISIGESVPEKEKQTDAVVDSSPRKRTPADVEDFDKANWNDIYQVSHYAQDIFEYLRERESSYIVPDYMEKQPYVTKWMRAVLVDWMVEIQESFELNHETLYLGVKIVDIYLSLVVIQRERLQLVAAAALLIAAKYDERIPPTVDDFIYICDGAYDRPELIKMERTVFRTIGYDLGIPLSYRFLRRYARVNRVPMPILTLARYILETSLMEYNTVLMLDSKLACAALFIALRMNNKPGWNPTLEFYSGYKMADFKDVVISLNMCMMHPKTTLNTVRQKYSHELFFGVAKCPVIPSLEKLFDGAVPADASVFKMPTAISTATGAVGSCGQQEQSKKDGD</sequence>
<dbReference type="EMBL" id="ADMH02000009">
    <property type="protein sequence ID" value="ETN68105.1"/>
    <property type="molecule type" value="Genomic_DNA"/>
</dbReference>
<reference evidence="8 10" key="1">
    <citation type="journal article" date="2010" name="BMC Genomics">
        <title>Combination of measures distinguishes pre-miRNAs from other stem-loops in the genome of the newly sequenced Anopheles darlingi.</title>
        <authorList>
            <person name="Mendes N.D."/>
            <person name="Freitas A.T."/>
            <person name="Vasconcelos A.T."/>
            <person name="Sagot M.F."/>
        </authorList>
    </citation>
    <scope>NUCLEOTIDE SEQUENCE</scope>
</reference>
<dbReference type="InterPro" id="IPR039361">
    <property type="entry name" value="Cyclin"/>
</dbReference>
<reference evidence="9" key="4">
    <citation type="submission" date="2015-06" db="UniProtKB">
        <authorList>
            <consortium name="EnsemblMetazoa"/>
        </authorList>
    </citation>
    <scope>IDENTIFICATION</scope>
</reference>
<reference evidence="8" key="2">
    <citation type="submission" date="2010-05" db="EMBL/GenBank/DDBJ databases">
        <authorList>
            <person name="Almeida L.G."/>
            <person name="Nicolas M.F."/>
            <person name="Souza R.C."/>
            <person name="Vasconcelos A.T.R."/>
        </authorList>
    </citation>
    <scope>NUCLEOTIDE SEQUENCE</scope>
</reference>
<dbReference type="HOGENOM" id="CLU_020695_10_5_1"/>
<evidence type="ECO:0000313" key="9">
    <source>
        <dbReference type="EnsemblMetazoa" id="ADAC000053-PA"/>
    </source>
</evidence>
<evidence type="ECO:0000256" key="4">
    <source>
        <dbReference type="RuleBase" id="RU000383"/>
    </source>
</evidence>
<feature type="domain" description="Cyclin C-terminal" evidence="7">
    <location>
        <begin position="527"/>
        <end position="642"/>
    </location>
</feature>
<dbReference type="eggNOG" id="KOG0653">
    <property type="taxonomic scope" value="Eukaryota"/>
</dbReference>
<dbReference type="InterPro" id="IPR006671">
    <property type="entry name" value="Cyclin_N"/>
</dbReference>